<dbReference type="OrthoDB" id="9797740at2"/>
<evidence type="ECO:0000256" key="2">
    <source>
        <dbReference type="ARBA" id="ARBA00022448"/>
    </source>
</evidence>
<proteinExistence type="predicted"/>
<dbReference type="RefSeq" id="WP_046218576.1">
    <property type="nucleotide sequence ID" value="NZ_CP011974.1"/>
</dbReference>
<dbReference type="Pfam" id="PF07690">
    <property type="entry name" value="MFS_1"/>
    <property type="match status" value="1"/>
</dbReference>
<feature type="transmembrane region" description="Helical" evidence="6">
    <location>
        <begin position="359"/>
        <end position="379"/>
    </location>
</feature>
<evidence type="ECO:0000259" key="7">
    <source>
        <dbReference type="PROSITE" id="PS50850"/>
    </source>
</evidence>
<keyword evidence="3 6" id="KW-0812">Transmembrane</keyword>
<accession>A0A0H4KG02</accession>
<keyword evidence="4 6" id="KW-1133">Transmembrane helix</keyword>
<dbReference type="Proteomes" id="UP000036202">
    <property type="component" value="Chromosome"/>
</dbReference>
<reference evidence="9" key="2">
    <citation type="submission" date="2015-06" db="EMBL/GenBank/DDBJ databases">
        <title>Genome Sequence of Bacillus endophyticus and Analysis of its Companion Mechanism in the Ketogulonigenium vulgare-Bacillus strain Consortium.</title>
        <authorList>
            <person name="Jia N."/>
            <person name="Du J."/>
            <person name="Ding M.-Z."/>
            <person name="Gao F."/>
            <person name="Yuan Y.-J."/>
        </authorList>
    </citation>
    <scope>NUCLEOTIDE SEQUENCE [LARGE SCALE GENOMIC DNA]</scope>
    <source>
        <strain evidence="9">Hbe603</strain>
    </source>
</reference>
<sequence length="395" mass="42669">MINRNKLFLFALILASFNLRPGITSVSPVLHGITKELGMSSTSASLLTSIPLLCFGFCSLFASRLANRYQSEKIITFSIACIGIATFLRVFTNSSIYLLITALLIGAGIGVVSPLLAGFIKSYFPENAAPMIGIYSTSMVVGASISIGLTTPLQHWLNDSWKNGLAFWSIFSLFALPLWFMVIKYSRTHTNKALQKRPASLPLKNKEAWLLTSFVGLVTLLFYCFAAWLPAIVEEKGGTSAFGGLIGTISMIAQLPATLLLPSLLKVIPSRRLWITFFTLSVIIGLSLLGFTNLTPIVSSICLGIGGGGLVSLTLLLPIDKTTSPIEASTWSAMTQAIGYMIGAVGPFIIGFLHDYMGSFVPTLYLLIIIGFIVILLGWKITKPANVKQEGIAIK</sequence>
<evidence type="ECO:0000256" key="5">
    <source>
        <dbReference type="ARBA" id="ARBA00023136"/>
    </source>
</evidence>
<dbReference type="PROSITE" id="PS50850">
    <property type="entry name" value="MFS"/>
    <property type="match status" value="1"/>
</dbReference>
<evidence type="ECO:0000256" key="3">
    <source>
        <dbReference type="ARBA" id="ARBA00022692"/>
    </source>
</evidence>
<protein>
    <recommendedName>
        <fullName evidence="7">Major facilitator superfamily (MFS) profile domain-containing protein</fullName>
    </recommendedName>
</protein>
<feature type="transmembrane region" description="Helical" evidence="6">
    <location>
        <begin position="97"/>
        <end position="120"/>
    </location>
</feature>
<feature type="transmembrane region" description="Helical" evidence="6">
    <location>
        <begin position="297"/>
        <end position="319"/>
    </location>
</feature>
<dbReference type="Gene3D" id="1.20.1250.20">
    <property type="entry name" value="MFS general substrate transporter like domains"/>
    <property type="match status" value="2"/>
</dbReference>
<evidence type="ECO:0000256" key="6">
    <source>
        <dbReference type="SAM" id="Phobius"/>
    </source>
</evidence>
<dbReference type="InterPro" id="IPR020846">
    <property type="entry name" value="MFS_dom"/>
</dbReference>
<keyword evidence="2" id="KW-0813">Transport</keyword>
<dbReference type="SUPFAM" id="SSF103473">
    <property type="entry name" value="MFS general substrate transporter"/>
    <property type="match status" value="1"/>
</dbReference>
<dbReference type="PATRIC" id="fig|135735.6.peg.2939"/>
<dbReference type="InterPro" id="IPR052524">
    <property type="entry name" value="MFS_Cyanate_Porter"/>
</dbReference>
<dbReference type="GO" id="GO:0022857">
    <property type="term" value="F:transmembrane transporter activity"/>
    <property type="evidence" value="ECO:0007669"/>
    <property type="project" value="InterPro"/>
</dbReference>
<dbReference type="GO" id="GO:0005886">
    <property type="term" value="C:plasma membrane"/>
    <property type="evidence" value="ECO:0007669"/>
    <property type="project" value="UniProtKB-SubCell"/>
</dbReference>
<feature type="transmembrane region" description="Helical" evidence="6">
    <location>
        <begin position="331"/>
        <end position="353"/>
    </location>
</feature>
<evidence type="ECO:0000313" key="9">
    <source>
        <dbReference type="Proteomes" id="UP000036202"/>
    </source>
</evidence>
<reference evidence="8 9" key="1">
    <citation type="journal article" date="2015" name="PLoS ONE">
        <title>Genome Sequence of Bacillus endophyticus and Analysis of Its Companion Mechanism in the Ketogulonigenium vulgare-Bacillus Strain Consortium.</title>
        <authorList>
            <person name="Jia N."/>
            <person name="Du J."/>
            <person name="Ding M.Z."/>
            <person name="Gao F."/>
            <person name="Yuan Y.J."/>
        </authorList>
    </citation>
    <scope>NUCLEOTIDE SEQUENCE [LARGE SCALE GENOMIC DNA]</scope>
    <source>
        <strain evidence="8 9">Hbe603</strain>
    </source>
</reference>
<feature type="transmembrane region" description="Helical" evidence="6">
    <location>
        <begin position="241"/>
        <end position="261"/>
    </location>
</feature>
<dbReference type="KEGG" id="beo:BEH_13890"/>
<dbReference type="InterPro" id="IPR011701">
    <property type="entry name" value="MFS"/>
</dbReference>
<organism evidence="8 9">
    <name type="scientific">Priestia filamentosa</name>
    <dbReference type="NCBI Taxonomy" id="1402861"/>
    <lineage>
        <taxon>Bacteria</taxon>
        <taxon>Bacillati</taxon>
        <taxon>Bacillota</taxon>
        <taxon>Bacilli</taxon>
        <taxon>Bacillales</taxon>
        <taxon>Bacillaceae</taxon>
        <taxon>Priestia</taxon>
    </lineage>
</organism>
<dbReference type="PANTHER" id="PTHR23523">
    <property type="match status" value="1"/>
</dbReference>
<evidence type="ECO:0000256" key="1">
    <source>
        <dbReference type="ARBA" id="ARBA00004651"/>
    </source>
</evidence>
<feature type="transmembrane region" description="Helical" evidence="6">
    <location>
        <begin position="273"/>
        <end position="291"/>
    </location>
</feature>
<feature type="transmembrane region" description="Helical" evidence="6">
    <location>
        <begin position="165"/>
        <end position="187"/>
    </location>
</feature>
<keyword evidence="5 6" id="KW-0472">Membrane</keyword>
<dbReference type="InterPro" id="IPR036259">
    <property type="entry name" value="MFS_trans_sf"/>
</dbReference>
<comment type="subcellular location">
    <subcellularLocation>
        <location evidence="1">Cell membrane</location>
        <topology evidence="1">Multi-pass membrane protein</topology>
    </subcellularLocation>
</comment>
<keyword evidence="9" id="KW-1185">Reference proteome</keyword>
<feature type="transmembrane region" description="Helical" evidence="6">
    <location>
        <begin position="208"/>
        <end position="229"/>
    </location>
</feature>
<feature type="transmembrane region" description="Helical" evidence="6">
    <location>
        <begin position="74"/>
        <end position="91"/>
    </location>
</feature>
<dbReference type="PANTHER" id="PTHR23523:SF2">
    <property type="entry name" value="2-NITROIMIDAZOLE TRANSPORTER"/>
    <property type="match status" value="1"/>
</dbReference>
<feature type="domain" description="Major facilitator superfamily (MFS) profile" evidence="7">
    <location>
        <begin position="8"/>
        <end position="386"/>
    </location>
</feature>
<evidence type="ECO:0000313" key="8">
    <source>
        <dbReference type="EMBL" id="AKO93072.1"/>
    </source>
</evidence>
<name>A0A0H4KG02_9BACI</name>
<feature type="transmembrane region" description="Helical" evidence="6">
    <location>
        <begin position="41"/>
        <end position="62"/>
    </location>
</feature>
<gene>
    <name evidence="8" type="ORF">BEH_13890</name>
</gene>
<feature type="transmembrane region" description="Helical" evidence="6">
    <location>
        <begin position="132"/>
        <end position="153"/>
    </location>
</feature>
<evidence type="ECO:0000256" key="4">
    <source>
        <dbReference type="ARBA" id="ARBA00022989"/>
    </source>
</evidence>
<dbReference type="AlphaFoldDB" id="A0A0H4KG02"/>
<dbReference type="EMBL" id="CP011974">
    <property type="protein sequence ID" value="AKO93072.1"/>
    <property type="molecule type" value="Genomic_DNA"/>
</dbReference>